<evidence type="ECO:0000313" key="8">
    <source>
        <dbReference type="EMBL" id="VAY86853.1"/>
    </source>
</evidence>
<comment type="pathway">
    <text evidence="1">Amino-acid biosynthesis; L-tryptophan biosynthesis; L-tryptophan from chorismate: step 3/5.</text>
</comment>
<dbReference type="PANTHER" id="PTHR42894:SF1">
    <property type="entry name" value="N-(5'-PHOSPHORIBOSYL)ANTHRANILATE ISOMERASE"/>
    <property type="match status" value="1"/>
</dbReference>
<dbReference type="GO" id="GO:0000162">
    <property type="term" value="P:L-tryptophan biosynthetic process"/>
    <property type="evidence" value="ECO:0007669"/>
    <property type="project" value="UniProtKB-UniPathway"/>
</dbReference>
<dbReference type="GO" id="GO:0004640">
    <property type="term" value="F:phosphoribosylanthranilate isomerase activity"/>
    <property type="evidence" value="ECO:0007669"/>
    <property type="project" value="UniProtKB-EC"/>
</dbReference>
<evidence type="ECO:0000256" key="3">
    <source>
        <dbReference type="ARBA" id="ARBA00022605"/>
    </source>
</evidence>
<dbReference type="SUPFAM" id="SSF51366">
    <property type="entry name" value="Ribulose-phoshate binding barrel"/>
    <property type="match status" value="1"/>
</dbReference>
<dbReference type="InterPro" id="IPR001240">
    <property type="entry name" value="PRAI_dom"/>
</dbReference>
<dbReference type="CDD" id="cd00405">
    <property type="entry name" value="PRAI"/>
    <property type="match status" value="1"/>
</dbReference>
<dbReference type="InterPro" id="IPR011060">
    <property type="entry name" value="RibuloseP-bd_barrel"/>
</dbReference>
<dbReference type="UniPathway" id="UPA00035">
    <property type="reaction ID" value="UER00042"/>
</dbReference>
<accession>A0A3B1E5R3</accession>
<organism evidence="8">
    <name type="scientific">hydrothermal vent metagenome</name>
    <dbReference type="NCBI Taxonomy" id="652676"/>
    <lineage>
        <taxon>unclassified sequences</taxon>
        <taxon>metagenomes</taxon>
        <taxon>ecological metagenomes</taxon>
    </lineage>
</organism>
<evidence type="ECO:0000256" key="6">
    <source>
        <dbReference type="ARBA" id="ARBA00023235"/>
    </source>
</evidence>
<evidence type="ECO:0000256" key="1">
    <source>
        <dbReference type="ARBA" id="ARBA00004664"/>
    </source>
</evidence>
<dbReference type="Pfam" id="PF00697">
    <property type="entry name" value="PRAI"/>
    <property type="match status" value="1"/>
</dbReference>
<sequence>MKIKICGITNLQDALNAIDAGAHALGFVFYSKSSRYITPQNAKKIIEQLPPFIINVGLFVEETTTNINYISAVTKINLVQIHFDVVDEFYKNLNLKYIKVVRAKTKDDVLKHKNNYILVDSFVDTFGGEGKRLNLEWFKDIDCSKIILAGGLNNINVSEINNFGFYGVDVSSGVEQEKGLKEKQKMITFCKKIHEIS</sequence>
<dbReference type="PANTHER" id="PTHR42894">
    <property type="entry name" value="N-(5'-PHOSPHORIBOSYL)ANTHRANILATE ISOMERASE"/>
    <property type="match status" value="1"/>
</dbReference>
<dbReference type="HAMAP" id="MF_00135">
    <property type="entry name" value="PRAI"/>
    <property type="match status" value="1"/>
</dbReference>
<dbReference type="InterPro" id="IPR013785">
    <property type="entry name" value="Aldolase_TIM"/>
</dbReference>
<dbReference type="EMBL" id="UOYO01000017">
    <property type="protein sequence ID" value="VAY86853.1"/>
    <property type="molecule type" value="Genomic_DNA"/>
</dbReference>
<feature type="domain" description="N-(5'phosphoribosyl) anthranilate isomerase (PRAI)" evidence="7">
    <location>
        <begin position="3"/>
        <end position="191"/>
    </location>
</feature>
<proteinExistence type="inferred from homology"/>
<reference evidence="8" key="1">
    <citation type="submission" date="2018-10" db="EMBL/GenBank/DDBJ databases">
        <authorList>
            <person name="Aoki K."/>
        </authorList>
    </citation>
    <scope>NUCLEOTIDE SEQUENCE</scope>
</reference>
<keyword evidence="6 8" id="KW-0413">Isomerase</keyword>
<dbReference type="Gene3D" id="3.20.20.70">
    <property type="entry name" value="Aldolase class I"/>
    <property type="match status" value="1"/>
</dbReference>
<dbReference type="EC" id="5.3.1.24" evidence="2"/>
<keyword evidence="3" id="KW-0028">Amino-acid biosynthesis</keyword>
<evidence type="ECO:0000256" key="4">
    <source>
        <dbReference type="ARBA" id="ARBA00022822"/>
    </source>
</evidence>
<evidence type="ECO:0000256" key="2">
    <source>
        <dbReference type="ARBA" id="ARBA00012572"/>
    </source>
</evidence>
<evidence type="ECO:0000259" key="7">
    <source>
        <dbReference type="Pfam" id="PF00697"/>
    </source>
</evidence>
<name>A0A3B1E5R3_9ZZZZ</name>
<keyword evidence="5" id="KW-0057">Aromatic amino acid biosynthesis</keyword>
<evidence type="ECO:0000256" key="5">
    <source>
        <dbReference type="ARBA" id="ARBA00023141"/>
    </source>
</evidence>
<protein>
    <recommendedName>
        <fullName evidence="2">phosphoribosylanthranilate isomerase</fullName>
        <ecNumber evidence="2">5.3.1.24</ecNumber>
    </recommendedName>
</protein>
<gene>
    <name evidence="8" type="ORF">MNB_ARC-1_1076</name>
</gene>
<keyword evidence="4" id="KW-0822">Tryptophan biosynthesis</keyword>
<dbReference type="InterPro" id="IPR044643">
    <property type="entry name" value="TrpF_fam"/>
</dbReference>
<dbReference type="AlphaFoldDB" id="A0A3B1E5R3"/>